<feature type="compositionally biased region" description="Low complexity" evidence="1">
    <location>
        <begin position="46"/>
        <end position="60"/>
    </location>
</feature>
<keyword evidence="5" id="KW-1185">Reference proteome</keyword>
<evidence type="ECO:0000313" key="5">
    <source>
        <dbReference type="Proteomes" id="UP001432046"/>
    </source>
</evidence>
<name>A0A973VXL0_9BRAD</name>
<evidence type="ECO:0000259" key="2">
    <source>
        <dbReference type="Pfam" id="PF06904"/>
    </source>
</evidence>
<organism evidence="3">
    <name type="scientific">Bradyrhizobium septentrionale</name>
    <dbReference type="NCBI Taxonomy" id="1404411"/>
    <lineage>
        <taxon>Bacteria</taxon>
        <taxon>Pseudomonadati</taxon>
        <taxon>Pseudomonadota</taxon>
        <taxon>Alphaproteobacteria</taxon>
        <taxon>Hyphomicrobiales</taxon>
        <taxon>Nitrobacteraceae</taxon>
        <taxon>Bradyrhizobium</taxon>
    </lineage>
</organism>
<feature type="compositionally biased region" description="Low complexity" evidence="1">
    <location>
        <begin position="74"/>
        <end position="87"/>
    </location>
</feature>
<sequence length="348" mass="37138">MQAGSVEAARRAPGFPWDDLFGTRPQRPHKTVRRAAVPLPKPRPAEAPAAAKPPAAVTQPPAAPAEADRPSETAKPAEVAKPAEPAAPQLSACRQALTEEIAIAPSIPDIHGAGGCGGEDLVRLEAIVLPDRRKVAVQPAAILRCKMAAAVVDWVRTDIAPLAQSLGGGISNLDNFDSFECRGRNRIAGAQLSEHGRANALDVRAFGLANGKSISLTDRSVARDLRETVLHSVCARFSTVLGPGSDWYHEDHVHLDLIERRNNYRICQWNVYDPLPQTAPLLPAERPEEAPPRAVASKTDASKADGAKPDRGKADEPGAAKPNDAAAPDSAAETKPQPTKKRRQSRRL</sequence>
<evidence type="ECO:0000313" key="3">
    <source>
        <dbReference type="EMBL" id="NVI43757.1"/>
    </source>
</evidence>
<reference evidence="3" key="1">
    <citation type="submission" date="2020-06" db="EMBL/GenBank/DDBJ databases">
        <title>Whole Genome Sequence of Bradyrhizobium sp. Strain 1S1.</title>
        <authorList>
            <person name="Bromfield E.S.P."/>
            <person name="Cloutier S."/>
        </authorList>
    </citation>
    <scope>NUCLEOTIDE SEQUENCE [LARGE SCALE GENOMIC DNA]</scope>
    <source>
        <strain evidence="3">1S1</strain>
    </source>
</reference>
<feature type="compositionally biased region" description="Basic and acidic residues" evidence="1">
    <location>
        <begin position="300"/>
        <end position="318"/>
    </location>
</feature>
<feature type="domain" description="Extensin-like C-terminal" evidence="2">
    <location>
        <begin position="92"/>
        <end position="268"/>
    </location>
</feature>
<feature type="region of interest" description="Disordered" evidence="1">
    <location>
        <begin position="280"/>
        <end position="348"/>
    </location>
</feature>
<feature type="compositionally biased region" description="Basic residues" evidence="1">
    <location>
        <begin position="338"/>
        <end position="348"/>
    </location>
</feature>
<gene>
    <name evidence="3" type="ORF">HAP48_012560</name>
    <name evidence="4" type="ORF">WDK88_33425</name>
</gene>
<dbReference type="AlphaFoldDB" id="A0A973VXL0"/>
<evidence type="ECO:0000256" key="1">
    <source>
        <dbReference type="SAM" id="MobiDB-lite"/>
    </source>
</evidence>
<proteinExistence type="predicted"/>
<dbReference type="InterPro" id="IPR009683">
    <property type="entry name" value="Extensin-like_C"/>
</dbReference>
<dbReference type="Pfam" id="PF06904">
    <property type="entry name" value="Extensin-like_C"/>
    <property type="match status" value="1"/>
</dbReference>
<dbReference type="EMBL" id="JAAOLE020000001">
    <property type="protein sequence ID" value="NVI43757.1"/>
    <property type="molecule type" value="Genomic_DNA"/>
</dbReference>
<dbReference type="EMBL" id="CP147711">
    <property type="protein sequence ID" value="WXC78262.1"/>
    <property type="molecule type" value="Genomic_DNA"/>
</dbReference>
<accession>A0A973VXL0</accession>
<reference evidence="4" key="2">
    <citation type="journal article" date="2021" name="Int. J. Syst. Evol. Microbiol.">
        <title>Bradyrhizobium septentrionale sp. nov. (sv. septentrionale) and Bradyrhizobium quebecense sp. nov. (sv. septentrionale) associated with legumes native to Canada possess rearranged symbiosis genes and numerous insertion sequences.</title>
        <authorList>
            <person name="Bromfield E.S.P."/>
            <person name="Cloutier S."/>
        </authorList>
    </citation>
    <scope>NUCLEOTIDE SEQUENCE</scope>
    <source>
        <strain evidence="4">5S5</strain>
    </source>
</reference>
<protein>
    <submittedName>
        <fullName evidence="3">Extensin family protein</fullName>
    </submittedName>
</protein>
<evidence type="ECO:0000313" key="4">
    <source>
        <dbReference type="EMBL" id="WXC78262.1"/>
    </source>
</evidence>
<reference evidence="4" key="3">
    <citation type="submission" date="2024-03" db="EMBL/GenBank/DDBJ databases">
        <authorList>
            <person name="Bromfield E.S.P."/>
            <person name="Cloutier S."/>
        </authorList>
    </citation>
    <scope>NUCLEOTIDE SEQUENCE</scope>
    <source>
        <strain evidence="4">5S5</strain>
    </source>
</reference>
<dbReference type="Proteomes" id="UP001432046">
    <property type="component" value="Chromosome"/>
</dbReference>
<feature type="region of interest" description="Disordered" evidence="1">
    <location>
        <begin position="1"/>
        <end position="87"/>
    </location>
</feature>